<evidence type="ECO:0000259" key="7">
    <source>
        <dbReference type="PROSITE" id="PS51900"/>
    </source>
</evidence>
<dbReference type="InterPro" id="IPR010998">
    <property type="entry name" value="Integrase_recombinase_N"/>
</dbReference>
<dbReference type="Gene3D" id="1.10.150.130">
    <property type="match status" value="1"/>
</dbReference>
<evidence type="ECO:0000256" key="3">
    <source>
        <dbReference type="ARBA" id="ARBA00023172"/>
    </source>
</evidence>
<dbReference type="InterPro" id="IPR050090">
    <property type="entry name" value="Tyrosine_recombinase_XerCD"/>
</dbReference>
<comment type="similarity">
    <text evidence="1">Belongs to the 'phage' integrase family.</text>
</comment>
<name>A0ABS4ZIX7_9MICO</name>
<dbReference type="InterPro" id="IPR002104">
    <property type="entry name" value="Integrase_catalytic"/>
</dbReference>
<dbReference type="InterPro" id="IPR011010">
    <property type="entry name" value="DNA_brk_join_enz"/>
</dbReference>
<feature type="domain" description="Core-binding (CB)" evidence="7">
    <location>
        <begin position="57"/>
        <end position="137"/>
    </location>
</feature>
<evidence type="ECO:0000259" key="6">
    <source>
        <dbReference type="PROSITE" id="PS51898"/>
    </source>
</evidence>
<dbReference type="Gene3D" id="1.10.443.10">
    <property type="entry name" value="Intergrase catalytic core"/>
    <property type="match status" value="1"/>
</dbReference>
<dbReference type="PANTHER" id="PTHR30349">
    <property type="entry name" value="PHAGE INTEGRASE-RELATED"/>
    <property type="match status" value="1"/>
</dbReference>
<evidence type="ECO:0000313" key="8">
    <source>
        <dbReference type="EMBL" id="MBP2437242.1"/>
    </source>
</evidence>
<dbReference type="Proteomes" id="UP001519362">
    <property type="component" value="Unassembled WGS sequence"/>
</dbReference>
<dbReference type="InterPro" id="IPR013762">
    <property type="entry name" value="Integrase-like_cat_sf"/>
</dbReference>
<dbReference type="CDD" id="cd00397">
    <property type="entry name" value="DNA_BRE_C"/>
    <property type="match status" value="1"/>
</dbReference>
<evidence type="ECO:0000256" key="5">
    <source>
        <dbReference type="SAM" id="MobiDB-lite"/>
    </source>
</evidence>
<evidence type="ECO:0000256" key="4">
    <source>
        <dbReference type="PROSITE-ProRule" id="PRU01248"/>
    </source>
</evidence>
<organism evidence="8 9">
    <name type="scientific">Microbacterium amylolyticum</name>
    <dbReference type="NCBI Taxonomy" id="936337"/>
    <lineage>
        <taxon>Bacteria</taxon>
        <taxon>Bacillati</taxon>
        <taxon>Actinomycetota</taxon>
        <taxon>Actinomycetes</taxon>
        <taxon>Micrococcales</taxon>
        <taxon>Microbacteriaceae</taxon>
        <taxon>Microbacterium</taxon>
    </lineage>
</organism>
<dbReference type="SUPFAM" id="SSF56349">
    <property type="entry name" value="DNA breaking-rejoining enzymes"/>
    <property type="match status" value="1"/>
</dbReference>
<dbReference type="PANTHER" id="PTHR30349:SF41">
    <property type="entry name" value="INTEGRASE_RECOMBINASE PROTEIN MJ0367-RELATED"/>
    <property type="match status" value="1"/>
</dbReference>
<comment type="caution">
    <text evidence="8">The sequence shown here is derived from an EMBL/GenBank/DDBJ whole genome shotgun (WGS) entry which is preliminary data.</text>
</comment>
<reference evidence="8 9" key="1">
    <citation type="submission" date="2021-03" db="EMBL/GenBank/DDBJ databases">
        <title>Sequencing the genomes of 1000 actinobacteria strains.</title>
        <authorList>
            <person name="Klenk H.-P."/>
        </authorList>
    </citation>
    <scope>NUCLEOTIDE SEQUENCE [LARGE SCALE GENOMIC DNA]</scope>
    <source>
        <strain evidence="8 9">DSM 24221</strain>
    </source>
</reference>
<dbReference type="PROSITE" id="PS51900">
    <property type="entry name" value="CB"/>
    <property type="match status" value="1"/>
</dbReference>
<keyword evidence="3" id="KW-0233">DNA recombination</keyword>
<evidence type="ECO:0000256" key="1">
    <source>
        <dbReference type="ARBA" id="ARBA00008857"/>
    </source>
</evidence>
<keyword evidence="9" id="KW-1185">Reference proteome</keyword>
<keyword evidence="2 4" id="KW-0238">DNA-binding</keyword>
<evidence type="ECO:0000313" key="9">
    <source>
        <dbReference type="Proteomes" id="UP001519362"/>
    </source>
</evidence>
<feature type="domain" description="Tyr recombinase" evidence="6">
    <location>
        <begin position="158"/>
        <end position="344"/>
    </location>
</feature>
<dbReference type="Pfam" id="PF00589">
    <property type="entry name" value="Phage_integrase"/>
    <property type="match status" value="1"/>
</dbReference>
<protein>
    <submittedName>
        <fullName evidence="8">Integrase</fullName>
    </submittedName>
</protein>
<proteinExistence type="inferred from homology"/>
<dbReference type="PROSITE" id="PS51898">
    <property type="entry name" value="TYR_RECOMBINASE"/>
    <property type="match status" value="1"/>
</dbReference>
<dbReference type="InterPro" id="IPR044068">
    <property type="entry name" value="CB"/>
</dbReference>
<accession>A0ABS4ZIX7</accession>
<evidence type="ECO:0000256" key="2">
    <source>
        <dbReference type="ARBA" id="ARBA00023125"/>
    </source>
</evidence>
<feature type="region of interest" description="Disordered" evidence="5">
    <location>
        <begin position="354"/>
        <end position="373"/>
    </location>
</feature>
<gene>
    <name evidence="8" type="ORF">JOF34_001828</name>
</gene>
<dbReference type="RefSeq" id="WP_165134451.1">
    <property type="nucleotide sequence ID" value="NZ_CP049253.1"/>
</dbReference>
<sequence length="373" mass="41066">MIDRRPSGQYRVRVYYRQRYITSRTFSRRRDAERWEREAKDALAAGRWFDSTKHDAVTVDEWAKLWLASKMGGKPSAVVDRERFVRVHVSPAFGRKPLGMIAHSDVAAWARGLAMSHSASTARGALGALRGTFDLAMRDGAIQTNPTLGIKLPASQAGEPHPLTHEQLWKLADAMPGEKDRLLVLVAGYSGLRWGELTALRPADVRADGTLRIIRAWSEVKGVLHLGDVKSHQARTVPLPRTVSRALAQWTSKLDCDAFVFHSSTPTTPLRNGNYRSRVLDRAVASVGITDFTPHCFRDTAASLALQAGATVSAVSKMLGHRDASTTLKHYASMFPTELDDLAARLDRRAAELSNNQSVPAVSNGSTDHIPTN</sequence>
<dbReference type="EMBL" id="JAGIOL010000001">
    <property type="protein sequence ID" value="MBP2437242.1"/>
    <property type="molecule type" value="Genomic_DNA"/>
</dbReference>